<evidence type="ECO:0000259" key="12">
    <source>
        <dbReference type="PROSITE" id="PS50869"/>
    </source>
</evidence>
<evidence type="ECO:0000256" key="11">
    <source>
        <dbReference type="SAM" id="Phobius"/>
    </source>
</evidence>
<evidence type="ECO:0000256" key="2">
    <source>
        <dbReference type="ARBA" id="ARBA00004364"/>
    </source>
</evidence>
<evidence type="ECO:0000256" key="9">
    <source>
        <dbReference type="ARBA" id="ARBA00044778"/>
    </source>
</evidence>
<proteinExistence type="predicted"/>
<reference evidence="13 14" key="2">
    <citation type="submission" date="2019-04" db="EMBL/GenBank/DDBJ databases">
        <title>The genome sequence of big-headed turtle.</title>
        <authorList>
            <person name="Gong S."/>
        </authorList>
    </citation>
    <scope>NUCLEOTIDE SEQUENCE [LARGE SCALE GENOMIC DNA]</scope>
    <source>
        <strain evidence="13">DO16091913</strain>
        <tissue evidence="13">Muscle</tissue>
    </source>
</reference>
<evidence type="ECO:0000256" key="10">
    <source>
        <dbReference type="ARBA" id="ARBA00044825"/>
    </source>
</evidence>
<reference evidence="13 14" key="1">
    <citation type="submission" date="2019-04" db="EMBL/GenBank/DDBJ databases">
        <title>Draft genome of the big-headed turtle Platysternon megacephalum.</title>
        <authorList>
            <person name="Gong S."/>
        </authorList>
    </citation>
    <scope>NUCLEOTIDE SEQUENCE [LARGE SCALE GENOMIC DNA]</scope>
    <source>
        <strain evidence="13">DO16091913</strain>
        <tissue evidence="13">Muscle</tissue>
    </source>
</reference>
<evidence type="ECO:0000256" key="4">
    <source>
        <dbReference type="ARBA" id="ARBA00022525"/>
    </source>
</evidence>
<comment type="subcellular location">
    <subcellularLocation>
        <location evidence="2">Secreted</location>
        <location evidence="2">Extracellular space</location>
        <location evidence="2">Surface film</location>
    </subcellularLocation>
</comment>
<evidence type="ECO:0000313" key="14">
    <source>
        <dbReference type="Proteomes" id="UP000297703"/>
    </source>
</evidence>
<dbReference type="SMART" id="SM01039">
    <property type="entry name" value="BRICHOS"/>
    <property type="match status" value="1"/>
</dbReference>
<dbReference type="PANTHER" id="PTHR10800:SF4">
    <property type="entry name" value="PULMONARY SURFACTANT-ASSOCIATED PROTEIN C"/>
    <property type="match status" value="1"/>
</dbReference>
<keyword evidence="11" id="KW-1133">Transmembrane helix</keyword>
<keyword evidence="5" id="KW-0305">Gaseous exchange</keyword>
<sequence length="304" mass="33588">MLLKTMARPRPKSYACTSFLSLSLPQSCLLPSLSSSHPFPLHLLLLPFALHFSPSCCCSELSVCLCPQHYNALDSEMDVCPSCTDCCPTCPSCTDCCPTCPSCTDCCPSCKSCCSCWKRVFCCLPKLLCRLPKLPGCPLHIKRILIIVVVIVLIVVVVLGALLLGLHVTQEHTETVLQMTIEGLEGEESPLRLSMDWEEEVATFHIDAGTHDPGTVVYDYSNLLISYKSWQGQACYITKMDKENIQGLDTVAKAFHQHLQLKTLIPTPEQGEEKDKGFPMPLADRSILGTTINILCSNVPMYWA</sequence>
<dbReference type="OrthoDB" id="9888901at2759"/>
<gene>
    <name evidence="13" type="ORF">DR999_PMT08873</name>
</gene>
<dbReference type="Pfam" id="PF04089">
    <property type="entry name" value="BRICHOS"/>
    <property type="match status" value="1"/>
</dbReference>
<dbReference type="InterPro" id="IPR007084">
    <property type="entry name" value="BRICHOS_dom"/>
</dbReference>
<dbReference type="GO" id="GO:0005615">
    <property type="term" value="C:extracellular space"/>
    <property type="evidence" value="ECO:0007669"/>
    <property type="project" value="TreeGrafter"/>
</dbReference>
<dbReference type="AlphaFoldDB" id="A0A4D9EJH6"/>
<evidence type="ECO:0000256" key="8">
    <source>
        <dbReference type="ARBA" id="ARBA00023288"/>
    </source>
</evidence>
<feature type="domain" description="BRICHOS" evidence="12">
    <location>
        <begin position="208"/>
        <end position="304"/>
    </location>
</feature>
<evidence type="ECO:0000256" key="6">
    <source>
        <dbReference type="ARBA" id="ARBA00023139"/>
    </source>
</evidence>
<dbReference type="InterPro" id="IPR001729">
    <property type="entry name" value="SP-C"/>
</dbReference>
<keyword evidence="3" id="KW-0767">Surface film</keyword>
<dbReference type="EMBL" id="QXTE01000071">
    <property type="protein sequence ID" value="TFK08203.1"/>
    <property type="molecule type" value="Genomic_DNA"/>
</dbReference>
<comment type="function">
    <text evidence="1">Pulmonary surfactant associated proteins promote alveolar stability by lowering the surface tension at the air-liquid interface in the peripheral air spaces.</text>
</comment>
<evidence type="ECO:0000256" key="1">
    <source>
        <dbReference type="ARBA" id="ARBA00002263"/>
    </source>
</evidence>
<keyword evidence="6" id="KW-0564">Palmitate</keyword>
<dbReference type="Pfam" id="PF08999">
    <property type="entry name" value="SP_C-Propep"/>
    <property type="match status" value="1"/>
</dbReference>
<name>A0A4D9EJH6_9SAUR</name>
<dbReference type="GO" id="GO:0007585">
    <property type="term" value="P:respiratory gaseous exchange by respiratory system"/>
    <property type="evidence" value="ECO:0007669"/>
    <property type="project" value="UniProtKB-KW"/>
</dbReference>
<organism evidence="13 14">
    <name type="scientific">Platysternon megacephalum</name>
    <name type="common">big-headed turtle</name>
    <dbReference type="NCBI Taxonomy" id="55544"/>
    <lineage>
        <taxon>Eukaryota</taxon>
        <taxon>Metazoa</taxon>
        <taxon>Chordata</taxon>
        <taxon>Craniata</taxon>
        <taxon>Vertebrata</taxon>
        <taxon>Euteleostomi</taxon>
        <taxon>Archelosauria</taxon>
        <taxon>Testudinata</taxon>
        <taxon>Testudines</taxon>
        <taxon>Cryptodira</taxon>
        <taxon>Durocryptodira</taxon>
        <taxon>Testudinoidea</taxon>
        <taxon>Platysternidae</taxon>
        <taxon>Platysternon</taxon>
    </lineage>
</organism>
<protein>
    <recommendedName>
        <fullName evidence="9">Surfactant protein C</fullName>
    </recommendedName>
    <alternativeName>
        <fullName evidence="10">Pulmonary surfactant-associated protein C</fullName>
    </alternativeName>
</protein>
<dbReference type="Proteomes" id="UP000297703">
    <property type="component" value="Unassembled WGS sequence"/>
</dbReference>
<dbReference type="Gene3D" id="3.30.390.150">
    <property type="match status" value="1"/>
</dbReference>
<keyword evidence="8" id="KW-0449">Lipoprotein</keyword>
<dbReference type="InterPro" id="IPR015091">
    <property type="entry name" value="Surfactant_protein_propep"/>
</dbReference>
<accession>A0A4D9EJH6</accession>
<evidence type="ECO:0000256" key="3">
    <source>
        <dbReference type="ARBA" id="ARBA00022439"/>
    </source>
</evidence>
<keyword evidence="7" id="KW-1015">Disulfide bond</keyword>
<dbReference type="SMART" id="SM00019">
    <property type="entry name" value="SF_P"/>
    <property type="match status" value="1"/>
</dbReference>
<dbReference type="STRING" id="55544.A0A4D9EJH6"/>
<evidence type="ECO:0000313" key="13">
    <source>
        <dbReference type="EMBL" id="TFK08203.1"/>
    </source>
</evidence>
<comment type="caution">
    <text evidence="13">The sequence shown here is derived from an EMBL/GenBank/DDBJ whole genome shotgun (WGS) entry which is preliminary data.</text>
</comment>
<keyword evidence="14" id="KW-1185">Reference proteome</keyword>
<dbReference type="PANTHER" id="PTHR10800">
    <property type="entry name" value="PULMONARY SURFACTANT-ASSOCIATED PROTEIN C"/>
    <property type="match status" value="1"/>
</dbReference>
<keyword evidence="4" id="KW-0964">Secreted</keyword>
<evidence type="ECO:0000256" key="7">
    <source>
        <dbReference type="ARBA" id="ARBA00023157"/>
    </source>
</evidence>
<evidence type="ECO:0000256" key="5">
    <source>
        <dbReference type="ARBA" id="ARBA00022713"/>
    </source>
</evidence>
<keyword evidence="11" id="KW-0472">Membrane</keyword>
<keyword evidence="11" id="KW-0812">Transmembrane</keyword>
<dbReference type="PROSITE" id="PS50869">
    <property type="entry name" value="BRICHOS"/>
    <property type="match status" value="1"/>
</dbReference>
<feature type="transmembrane region" description="Helical" evidence="11">
    <location>
        <begin position="144"/>
        <end position="166"/>
    </location>
</feature>